<keyword evidence="1" id="KW-0614">Plasmid</keyword>
<name>A0A8G0ZZV4_9RHOB</name>
<geneLocation type="plasmid" evidence="1 2">
    <name>unnamed3</name>
</geneLocation>
<reference evidence="1" key="1">
    <citation type="submission" date="2021-02" db="EMBL/GenBank/DDBJ databases">
        <title>Rhodobacter shimadae sp. nov., an aerobic anoxygenic phototrophic bacterium isolated from a hot spring.</title>
        <authorList>
            <person name="Muramatsu S."/>
            <person name="Haruta S."/>
            <person name="Hirose S."/>
            <person name="Hanada S."/>
        </authorList>
    </citation>
    <scope>NUCLEOTIDE SEQUENCE</scope>
    <source>
        <strain evidence="1">N10</strain>
        <plasmid evidence="1">unnamed3</plasmid>
    </source>
</reference>
<dbReference type="KEGG" id="nsm:JO391_21180"/>
<proteinExistence type="predicted"/>
<dbReference type="Proteomes" id="UP000826300">
    <property type="component" value="Plasmid unnamed3"/>
</dbReference>
<organism evidence="1 2">
    <name type="scientific">Neotabrizicola shimadae</name>
    <dbReference type="NCBI Taxonomy" id="2807096"/>
    <lineage>
        <taxon>Bacteria</taxon>
        <taxon>Pseudomonadati</taxon>
        <taxon>Pseudomonadota</taxon>
        <taxon>Alphaproteobacteria</taxon>
        <taxon>Rhodobacterales</taxon>
        <taxon>Paracoccaceae</taxon>
        <taxon>Neotabrizicola</taxon>
    </lineage>
</organism>
<protein>
    <submittedName>
        <fullName evidence="1">Class I SAM-dependent methyltransferase</fullName>
    </submittedName>
</protein>
<dbReference type="EMBL" id="CP069373">
    <property type="protein sequence ID" value="QYZ72270.1"/>
    <property type="molecule type" value="Genomic_DNA"/>
</dbReference>
<dbReference type="SUPFAM" id="SSF53335">
    <property type="entry name" value="S-adenosyl-L-methionine-dependent methyltransferases"/>
    <property type="match status" value="1"/>
</dbReference>
<gene>
    <name evidence="1" type="ORF">JO391_21180</name>
</gene>
<dbReference type="InterPro" id="IPR029063">
    <property type="entry name" value="SAM-dependent_MTases_sf"/>
</dbReference>
<keyword evidence="2" id="KW-1185">Reference proteome</keyword>
<dbReference type="AlphaFoldDB" id="A0A8G0ZZV4"/>
<keyword evidence="1" id="KW-0808">Transferase</keyword>
<accession>A0A8G0ZZV4</accession>
<dbReference type="Gene3D" id="3.40.50.150">
    <property type="entry name" value="Vaccinia Virus protein VP39"/>
    <property type="match status" value="1"/>
</dbReference>
<sequence>MAAFHDTLQQPEPGVIRNFLGTRIEALVYPPILAGREGMVEPVPDPGNWHADIAEWAAALHSVDKARGSYRIVELGCGWGCWITNMGVAARTRGLQVQLVGVEGDRRHLENAARTLALNGFGPGDWALHHAVAGPRHGKAIFPDPEGQSHWGAEPVFYPDAAQLAEAERSPGLQVLDCMTLADLADGGMIDLLHIDIQGGEADFVEGNAEGLAAHVRRVLIGTHSRVIEGRLIAHFLAAGWRMEMERPAIMELVGGRPDIRIDGVQLWANPALATE</sequence>
<evidence type="ECO:0000313" key="2">
    <source>
        <dbReference type="Proteomes" id="UP000826300"/>
    </source>
</evidence>
<dbReference type="GO" id="GO:0008168">
    <property type="term" value="F:methyltransferase activity"/>
    <property type="evidence" value="ECO:0007669"/>
    <property type="project" value="UniProtKB-KW"/>
</dbReference>
<evidence type="ECO:0000313" key="1">
    <source>
        <dbReference type="EMBL" id="QYZ72270.1"/>
    </source>
</evidence>
<dbReference type="GO" id="GO:0032259">
    <property type="term" value="P:methylation"/>
    <property type="evidence" value="ECO:0007669"/>
    <property type="project" value="UniProtKB-KW"/>
</dbReference>
<keyword evidence="1" id="KW-0489">Methyltransferase</keyword>